<evidence type="ECO:0000313" key="1">
    <source>
        <dbReference type="EMBL" id="PAD76564.1"/>
    </source>
</evidence>
<proteinExistence type="predicted"/>
<dbReference type="EMBL" id="NPBY01000036">
    <property type="protein sequence ID" value="PAD76564.1"/>
    <property type="molecule type" value="Genomic_DNA"/>
</dbReference>
<organism evidence="1 2">
    <name type="scientific">Paenibacillus campinasensis</name>
    <dbReference type="NCBI Taxonomy" id="66347"/>
    <lineage>
        <taxon>Bacteria</taxon>
        <taxon>Bacillati</taxon>
        <taxon>Bacillota</taxon>
        <taxon>Bacilli</taxon>
        <taxon>Bacillales</taxon>
        <taxon>Paenibacillaceae</taxon>
        <taxon>Paenibacillus</taxon>
    </lineage>
</organism>
<evidence type="ECO:0000313" key="2">
    <source>
        <dbReference type="Proteomes" id="UP000215596"/>
    </source>
</evidence>
<reference evidence="1 2" key="1">
    <citation type="submission" date="2017-07" db="EMBL/GenBank/DDBJ databases">
        <title>Isolation and whole genome analysis of endospore-forming bacteria from heroin.</title>
        <authorList>
            <person name="Kalinowski J."/>
            <person name="Ahrens B."/>
            <person name="Al-Dilaimi A."/>
            <person name="Winkler A."/>
            <person name="Wibberg D."/>
            <person name="Schleenbecker U."/>
            <person name="Ruckert C."/>
            <person name="Wolfel R."/>
            <person name="Grass G."/>
        </authorList>
    </citation>
    <scope>NUCLEOTIDE SEQUENCE [LARGE SCALE GENOMIC DNA]</scope>
    <source>
        <strain evidence="1 2">7537-G1</strain>
    </source>
</reference>
<dbReference type="AlphaFoldDB" id="A0A268EU13"/>
<name>A0A268EU13_9BACL</name>
<accession>A0A268EU13</accession>
<comment type="caution">
    <text evidence="1">The sequence shown here is derived from an EMBL/GenBank/DDBJ whole genome shotgun (WGS) entry which is preliminary data.</text>
</comment>
<protein>
    <submittedName>
        <fullName evidence="1">Chemotaxis protein</fullName>
    </submittedName>
</protein>
<gene>
    <name evidence="1" type="ORF">CHH67_11620</name>
</gene>
<dbReference type="OrthoDB" id="70513at2"/>
<dbReference type="RefSeq" id="WP_095265355.1">
    <property type="nucleotide sequence ID" value="NZ_NPBY01000036.1"/>
</dbReference>
<dbReference type="Proteomes" id="UP000215596">
    <property type="component" value="Unassembled WGS sequence"/>
</dbReference>
<sequence length="281" mass="32277">MEQKIAVMIVHGLGRQKENYAERLIRKLSEAFAEASGLSTDQLAIEAVHWAHVFAEREEQLFQDIVTSYRLRYRWLRRIVIHYLADAVAYQPVEGDAQNYEEVHSTLSAALHRLSLAAGPTAPLCVISHSLGTVIASNFFYDLQFSSRGKRLVINPEAPIENGETLAFFYSLGTTLPLWSLRYRDFDQPIRVPSDHLKLHHRRLEGEWINFYDKDDILGYPLQGVDPAYKETVRKDVDVNAGHWLTSWNPLSHRGYFSNPTIIRHISSTLAAAWNKVNYKR</sequence>